<evidence type="ECO:0000313" key="1">
    <source>
        <dbReference type="EMBL" id="GGI87879.1"/>
    </source>
</evidence>
<comment type="caution">
    <text evidence="1">The sequence shown here is derived from an EMBL/GenBank/DDBJ whole genome shotgun (WGS) entry which is preliminary data.</text>
</comment>
<dbReference type="EMBL" id="BMOB01000006">
    <property type="protein sequence ID" value="GGI87879.1"/>
    <property type="molecule type" value="Genomic_DNA"/>
</dbReference>
<reference evidence="1" key="2">
    <citation type="submission" date="2020-09" db="EMBL/GenBank/DDBJ databases">
        <authorList>
            <person name="Sun Q."/>
            <person name="Ohkuma M."/>
        </authorList>
    </citation>
    <scope>NUCLEOTIDE SEQUENCE</scope>
    <source>
        <strain evidence="1">JCM 13919</strain>
    </source>
</reference>
<accession>A0A917JVF7</accession>
<protein>
    <submittedName>
        <fullName evidence="1">Uncharacterized protein</fullName>
    </submittedName>
</protein>
<dbReference type="OrthoDB" id="1359545at2"/>
<dbReference type="RefSeq" id="WP_131776851.1">
    <property type="nucleotide sequence ID" value="NZ_BMOB01000006.1"/>
</dbReference>
<dbReference type="Proteomes" id="UP000630149">
    <property type="component" value="Unassembled WGS sequence"/>
</dbReference>
<proteinExistence type="predicted"/>
<name>A0A917JVF7_9GAMM</name>
<reference evidence="1" key="1">
    <citation type="journal article" date="2014" name="Int. J. Syst. Evol. Microbiol.">
        <title>Complete genome sequence of Corynebacterium casei LMG S-19264T (=DSM 44701T), isolated from a smear-ripened cheese.</title>
        <authorList>
            <consortium name="US DOE Joint Genome Institute (JGI-PGF)"/>
            <person name="Walter F."/>
            <person name="Albersmeier A."/>
            <person name="Kalinowski J."/>
            <person name="Ruckert C."/>
        </authorList>
    </citation>
    <scope>NUCLEOTIDE SEQUENCE</scope>
    <source>
        <strain evidence="1">JCM 13919</strain>
    </source>
</reference>
<keyword evidence="2" id="KW-1185">Reference proteome</keyword>
<sequence>MTAYNFSNLITAINCELEMQCIMALEAFKASRINLKEYKETCLNRSTDLSDFNQMKQFCQKASEGQYKFFRNIHSLIVCHANISKLLHWKGKGFRGKNKFPGSDDEKDKIKKHLSELRKSLNSFVNNDRTIRDYVEHFDECLINSACQSDISNLRFCHSSERVQRANSISKEQYLREIIYDDMKYAVSGKDYDLKGMIEDVEKLQQKIHALKEFGAII</sequence>
<gene>
    <name evidence="1" type="ORF">GCM10007966_15800</name>
</gene>
<dbReference type="AlphaFoldDB" id="A0A917JVF7"/>
<evidence type="ECO:0000313" key="2">
    <source>
        <dbReference type="Proteomes" id="UP000630149"/>
    </source>
</evidence>
<organism evidence="1 2">
    <name type="scientific">Legionella impletisoli</name>
    <dbReference type="NCBI Taxonomy" id="343510"/>
    <lineage>
        <taxon>Bacteria</taxon>
        <taxon>Pseudomonadati</taxon>
        <taxon>Pseudomonadota</taxon>
        <taxon>Gammaproteobacteria</taxon>
        <taxon>Legionellales</taxon>
        <taxon>Legionellaceae</taxon>
        <taxon>Legionella</taxon>
    </lineage>
</organism>